<evidence type="ECO:0000256" key="2">
    <source>
        <dbReference type="ARBA" id="ARBA00022723"/>
    </source>
</evidence>
<keyword evidence="2" id="KW-0479">Metal-binding</keyword>
<dbReference type="Pfam" id="PF00920">
    <property type="entry name" value="ILVD_EDD_N"/>
    <property type="match status" value="1"/>
</dbReference>
<dbReference type="InterPro" id="IPR052352">
    <property type="entry name" value="Sugar_Degrad_Dehydratases"/>
</dbReference>
<dbReference type="PANTHER" id="PTHR43183">
    <property type="entry name" value="HYPOTHETICAL DIHYDROXYACID DEHYDRATASE (EUROFUNG)-RELATED"/>
    <property type="match status" value="1"/>
</dbReference>
<proteinExistence type="inferred from homology"/>
<feature type="domain" description="Dihydroxy-acid/6-phosphogluconate dehydratase C-terminal" evidence="7">
    <location>
        <begin position="374"/>
        <end position="568"/>
    </location>
</feature>
<organism evidence="8 9">
    <name type="scientific">Aureimonas altamirensis DSM 21988</name>
    <dbReference type="NCBI Taxonomy" id="1121026"/>
    <lineage>
        <taxon>Bacteria</taxon>
        <taxon>Pseudomonadati</taxon>
        <taxon>Pseudomonadota</taxon>
        <taxon>Alphaproteobacteria</taxon>
        <taxon>Hyphomicrobiales</taxon>
        <taxon>Aurantimonadaceae</taxon>
        <taxon>Aureimonas</taxon>
    </lineage>
</organism>
<evidence type="ECO:0000256" key="3">
    <source>
        <dbReference type="ARBA" id="ARBA00023004"/>
    </source>
</evidence>
<evidence type="ECO:0000259" key="7">
    <source>
        <dbReference type="Pfam" id="PF24877"/>
    </source>
</evidence>
<dbReference type="EMBL" id="FQZC01000001">
    <property type="protein sequence ID" value="SHI65669.1"/>
    <property type="molecule type" value="Genomic_DNA"/>
</dbReference>
<dbReference type="NCBIfam" id="NF009560">
    <property type="entry name" value="PRK13017.1"/>
    <property type="match status" value="1"/>
</dbReference>
<dbReference type="InterPro" id="IPR037237">
    <property type="entry name" value="IlvD/EDD_N"/>
</dbReference>
<evidence type="ECO:0000256" key="5">
    <source>
        <dbReference type="ARBA" id="ARBA00023239"/>
    </source>
</evidence>
<comment type="caution">
    <text evidence="8">The sequence shown here is derived from an EMBL/GenBank/DDBJ whole genome shotgun (WGS) entry which is preliminary data.</text>
</comment>
<sequence>MSDAPANDMTGRRKTYAELRSARWMVPDDQRSFGHRSRTMQMGYDPVDWEGRPIIAILNTWSDAQPCHMHFKDRVEWVKRGILQAGGFPMELPALSLSENFVKPTTMLYRNMLAMETEELLRSHPVDGAVLMGGCDKTTPGLVMGAVSMGIPFIYLPAGPMLRGNYAGKYLGSGTDGFKYWDERRAGTISKEEWTGIEGGIARSYGHCMTMGTASTMTAIADAMGLTLPGASSIPAADAGHQRMSTQCGRRIVDMVWEDLTPDKIITEAAVRNAVTVAMATGCSTNAIIHLIAMARRAGIPLELDDLDRIGRTTPVIANIRPSGTTYLMEDFYYAGGLRALMKQLGVKLDPSAITVTGRPLVEGLETVKIYNEDVIRPLSKPVYAEGSLAVLKGNLCPDGAVIKPAACDPKFHRHSGPALVANSYAELKAIIDDPDYPMTPDTVLVLRNAGPQGGPGMPEWGMIPMPKALLKLGLRDMVRLSDARMSGTSFGACALHIAPEAYVGGPLALLETGDMVELDIPARRLDMRVPDEELARRRAAWTPPEPRYGRGYGLMFSKHIEQADKGCDFDFLRADYGGPTPEPAIN</sequence>
<dbReference type="Gene3D" id="3.50.30.80">
    <property type="entry name" value="IlvD/EDD C-terminal domain-like"/>
    <property type="match status" value="1"/>
</dbReference>
<dbReference type="InterPro" id="IPR020558">
    <property type="entry name" value="DiOHA_6PGluconate_deHydtase_CS"/>
</dbReference>
<dbReference type="PROSITE" id="PS00886">
    <property type="entry name" value="ILVD_EDD_1"/>
    <property type="match status" value="1"/>
</dbReference>
<keyword evidence="5" id="KW-0456">Lyase</keyword>
<dbReference type="Pfam" id="PF24877">
    <property type="entry name" value="ILV_EDD_C"/>
    <property type="match status" value="1"/>
</dbReference>
<evidence type="ECO:0000259" key="6">
    <source>
        <dbReference type="Pfam" id="PF00920"/>
    </source>
</evidence>
<dbReference type="InterPro" id="IPR042096">
    <property type="entry name" value="Dihydro-acid_dehy_C"/>
</dbReference>
<accession>A0ABY1I6A4</accession>
<evidence type="ECO:0000256" key="1">
    <source>
        <dbReference type="ARBA" id="ARBA00006486"/>
    </source>
</evidence>
<comment type="similarity">
    <text evidence="1">Belongs to the IlvD/Edd family.</text>
</comment>
<dbReference type="PANTHER" id="PTHR43183:SF2">
    <property type="entry name" value="DIHYDROXY-ACID DEHYDRATASE"/>
    <property type="match status" value="1"/>
</dbReference>
<dbReference type="NCBIfam" id="NF009559">
    <property type="entry name" value="PRK13016.1"/>
    <property type="match status" value="1"/>
</dbReference>
<dbReference type="InterPro" id="IPR000581">
    <property type="entry name" value="ILV_EDD_N"/>
</dbReference>
<dbReference type="NCBIfam" id="NF004784">
    <property type="entry name" value="PRK06131.1"/>
    <property type="match status" value="1"/>
</dbReference>
<dbReference type="SUPFAM" id="SSF143975">
    <property type="entry name" value="IlvD/EDD N-terminal domain-like"/>
    <property type="match status" value="1"/>
</dbReference>
<dbReference type="InterPro" id="IPR056740">
    <property type="entry name" value="ILV_EDD_C"/>
</dbReference>
<keyword evidence="3" id="KW-0408">Iron</keyword>
<evidence type="ECO:0000313" key="8">
    <source>
        <dbReference type="EMBL" id="SHI65669.1"/>
    </source>
</evidence>
<reference evidence="8 9" key="1">
    <citation type="submission" date="2016-11" db="EMBL/GenBank/DDBJ databases">
        <authorList>
            <person name="Varghese N."/>
            <person name="Submissions S."/>
        </authorList>
    </citation>
    <scope>NUCLEOTIDE SEQUENCE [LARGE SCALE GENOMIC DNA]</scope>
    <source>
        <strain evidence="8 9">DSM 21988</strain>
    </source>
</reference>
<feature type="domain" description="Dihydroxy-acid/6-phosphogluconate dehydratase N-terminal" evidence="6">
    <location>
        <begin position="52"/>
        <end position="362"/>
    </location>
</feature>
<gene>
    <name evidence="8" type="ORF">SAMN02745911_0776</name>
</gene>
<name>A0ABY1I6A4_9HYPH</name>
<keyword evidence="4" id="KW-0411">Iron-sulfur</keyword>
<protein>
    <submittedName>
        <fullName evidence="8">Dihydroxy-acid dehydratase</fullName>
    </submittedName>
</protein>
<dbReference type="Proteomes" id="UP000184290">
    <property type="component" value="Unassembled WGS sequence"/>
</dbReference>
<evidence type="ECO:0000313" key="9">
    <source>
        <dbReference type="Proteomes" id="UP000184290"/>
    </source>
</evidence>
<keyword evidence="9" id="KW-1185">Reference proteome</keyword>
<dbReference type="SUPFAM" id="SSF52016">
    <property type="entry name" value="LeuD/IlvD-like"/>
    <property type="match status" value="1"/>
</dbReference>
<evidence type="ECO:0000256" key="4">
    <source>
        <dbReference type="ARBA" id="ARBA00023014"/>
    </source>
</evidence>